<dbReference type="RefSeq" id="WP_381186999.1">
    <property type="nucleotide sequence ID" value="NZ_JBHSFK010000064.1"/>
</dbReference>
<dbReference type="Proteomes" id="UP001595839">
    <property type="component" value="Unassembled WGS sequence"/>
</dbReference>
<feature type="compositionally biased region" description="Polar residues" evidence="1">
    <location>
        <begin position="232"/>
        <end position="266"/>
    </location>
</feature>
<dbReference type="EMBL" id="JBHSFK010000064">
    <property type="protein sequence ID" value="MFC4507945.1"/>
    <property type="molecule type" value="Genomic_DNA"/>
</dbReference>
<proteinExistence type="predicted"/>
<reference evidence="3" key="1">
    <citation type="journal article" date="2019" name="Int. J. Syst. Evol. Microbiol.">
        <title>The Global Catalogue of Microorganisms (GCM) 10K type strain sequencing project: providing services to taxonomists for standard genome sequencing and annotation.</title>
        <authorList>
            <consortium name="The Broad Institute Genomics Platform"/>
            <consortium name="The Broad Institute Genome Sequencing Center for Infectious Disease"/>
            <person name="Wu L."/>
            <person name="Ma J."/>
        </authorList>
    </citation>
    <scope>NUCLEOTIDE SEQUENCE [LARGE SCALE GENOMIC DNA]</scope>
    <source>
        <strain evidence="3">CGMCC 4.7177</strain>
    </source>
</reference>
<organism evidence="2 3">
    <name type="scientific">Streptomyces vulcanius</name>
    <dbReference type="NCBI Taxonomy" id="1441876"/>
    <lineage>
        <taxon>Bacteria</taxon>
        <taxon>Bacillati</taxon>
        <taxon>Actinomycetota</taxon>
        <taxon>Actinomycetes</taxon>
        <taxon>Kitasatosporales</taxon>
        <taxon>Streptomycetaceae</taxon>
        <taxon>Streptomyces</taxon>
    </lineage>
</organism>
<evidence type="ECO:0000313" key="2">
    <source>
        <dbReference type="EMBL" id="MFC4507945.1"/>
    </source>
</evidence>
<feature type="compositionally biased region" description="Basic residues" evidence="1">
    <location>
        <begin position="529"/>
        <end position="538"/>
    </location>
</feature>
<keyword evidence="3" id="KW-1185">Reference proteome</keyword>
<evidence type="ECO:0000256" key="1">
    <source>
        <dbReference type="SAM" id="MobiDB-lite"/>
    </source>
</evidence>
<protein>
    <submittedName>
        <fullName evidence="2">WXG100 family type VII secretion target</fullName>
    </submittedName>
</protein>
<dbReference type="Gene3D" id="1.20.1260.20">
    <property type="entry name" value="PPE superfamily"/>
    <property type="match status" value="1"/>
</dbReference>
<comment type="caution">
    <text evidence="2">The sequence shown here is derived from an EMBL/GenBank/DDBJ whole genome shotgun (WGS) entry which is preliminary data.</text>
</comment>
<feature type="compositionally biased region" description="Low complexity" evidence="1">
    <location>
        <begin position="428"/>
        <end position="453"/>
    </location>
</feature>
<feature type="compositionally biased region" description="Gly residues" evidence="1">
    <location>
        <begin position="338"/>
        <end position="348"/>
    </location>
</feature>
<feature type="region of interest" description="Disordered" evidence="1">
    <location>
        <begin position="218"/>
        <end position="562"/>
    </location>
</feature>
<name>A0ABV9B881_9ACTN</name>
<sequence length="562" mass="56826">MSDEQKQPNPHEAEQKDVAAQAGAINMISRASELLDGLPFGGSVRLLGKTDFENHQLNDMINMVESANPEHLETAGKALWDARDAIKAAADELEGHVGRVEWEGESGTAFREWGGKLVKHAIALSDFAEVAGTQITAAATGLASVRSSMPPRDTRISPKKVEQIPAPAQVEGNKEYTAAIQAEKDRQEAINQMNRLASFYSVSEETLAAQDPPVFEAMPNVGVPKPAPTAKNPFNATEGQSSSELGNVHTPVSTVRDSSDGTTGHSRSVDTPPKLSNLDDTAVSPDSNVGTKIDSVGTLTPQDTVKSPVNAPTTTGSGGGSGSVSPILTGGAPPAFGGVAGRSSGFGGTPANRAPISAQGRAGTTGGTTGARGNTGPVSRAAATGQSAAGRAGGTAAGRPLMGRGVSGGTPRPVGGTPNARGGGIGSTGAARGNGVVGGRPTNGTTSGTTGPRVPRGTVVGAEGNNGSRTPTGRIAQRGVIGAPNTNNRPGPTARPTAGNSDGVVGKPTGRAPADRTGNVPGGGAGTRKGPKGSRRNRNREDRDDERQRGAQPRNAPPATDD</sequence>
<feature type="compositionally biased region" description="Low complexity" evidence="1">
    <location>
        <begin position="371"/>
        <end position="390"/>
    </location>
</feature>
<evidence type="ECO:0000313" key="3">
    <source>
        <dbReference type="Proteomes" id="UP001595839"/>
    </source>
</evidence>
<feature type="compositionally biased region" description="Polar residues" evidence="1">
    <location>
        <begin position="297"/>
        <end position="312"/>
    </location>
</feature>
<feature type="compositionally biased region" description="Basic and acidic residues" evidence="1">
    <location>
        <begin position="539"/>
        <end position="549"/>
    </location>
</feature>
<gene>
    <name evidence="2" type="ORF">ACFPIH_52590</name>
</gene>
<dbReference type="InterPro" id="IPR038332">
    <property type="entry name" value="PPE_sf"/>
</dbReference>
<accession>A0ABV9B881</accession>